<reference evidence="1" key="1">
    <citation type="submission" date="2021-02" db="EMBL/GenBank/DDBJ databases">
        <authorList>
            <person name="Nowell W R."/>
        </authorList>
    </citation>
    <scope>NUCLEOTIDE SEQUENCE</scope>
</reference>
<proteinExistence type="predicted"/>
<dbReference type="EMBL" id="CAJNOQ010012285">
    <property type="protein sequence ID" value="CAF1296548.1"/>
    <property type="molecule type" value="Genomic_DNA"/>
</dbReference>
<dbReference type="AlphaFoldDB" id="A0A815DDQ8"/>
<dbReference type="Gene3D" id="3.40.630.30">
    <property type="match status" value="1"/>
</dbReference>
<dbReference type="SUPFAM" id="SSF55729">
    <property type="entry name" value="Acyl-CoA N-acyltransferases (Nat)"/>
    <property type="match status" value="1"/>
</dbReference>
<evidence type="ECO:0000313" key="2">
    <source>
        <dbReference type="EMBL" id="CAF4111946.1"/>
    </source>
</evidence>
<evidence type="ECO:0000313" key="1">
    <source>
        <dbReference type="EMBL" id="CAF1296548.1"/>
    </source>
</evidence>
<gene>
    <name evidence="1" type="ORF">GPM918_LOCUS28303</name>
    <name evidence="2" type="ORF">SRO942_LOCUS28793</name>
</gene>
<evidence type="ECO:0000313" key="3">
    <source>
        <dbReference type="Proteomes" id="UP000663829"/>
    </source>
</evidence>
<organism evidence="1 3">
    <name type="scientific">Didymodactylos carnosus</name>
    <dbReference type="NCBI Taxonomy" id="1234261"/>
    <lineage>
        <taxon>Eukaryota</taxon>
        <taxon>Metazoa</taxon>
        <taxon>Spiralia</taxon>
        <taxon>Gnathifera</taxon>
        <taxon>Rotifera</taxon>
        <taxon>Eurotatoria</taxon>
        <taxon>Bdelloidea</taxon>
        <taxon>Philodinida</taxon>
        <taxon>Philodinidae</taxon>
        <taxon>Didymodactylos</taxon>
    </lineage>
</organism>
<dbReference type="Proteomes" id="UP000663829">
    <property type="component" value="Unassembled WGS sequence"/>
</dbReference>
<dbReference type="Proteomes" id="UP000681722">
    <property type="component" value="Unassembled WGS sequence"/>
</dbReference>
<protein>
    <recommendedName>
        <fullName evidence="4">N-acetyltransferase domain-containing protein</fullName>
    </recommendedName>
</protein>
<evidence type="ECO:0008006" key="4">
    <source>
        <dbReference type="Google" id="ProtNLM"/>
    </source>
</evidence>
<sequence length="183" mass="20894">MILSPSVVRTVVRTLSSSYGTSFPAIQHGKEKLVLRLWQNVLDQDQECFKRYYSTAIDYQQGDTLGAWSKGQLVSVAHICCFMTQWNCSLFKCGGIANVVTVSRFRRQGLSRKLLEMAINKKRFEKNFHYSTLSATVHNHYEVLPRESQTTFDVKLSGQWVTEHADSEYDNGFCQCVFGDPGF</sequence>
<dbReference type="Pfam" id="PF13527">
    <property type="entry name" value="Acetyltransf_9"/>
    <property type="match status" value="1"/>
</dbReference>
<accession>A0A815DDQ8</accession>
<name>A0A815DDQ8_9BILA</name>
<comment type="caution">
    <text evidence="1">The sequence shown here is derived from an EMBL/GenBank/DDBJ whole genome shotgun (WGS) entry which is preliminary data.</text>
</comment>
<dbReference type="InterPro" id="IPR016181">
    <property type="entry name" value="Acyl_CoA_acyltransferase"/>
</dbReference>
<keyword evidence="3" id="KW-1185">Reference proteome</keyword>
<dbReference type="EMBL" id="CAJOBC010035256">
    <property type="protein sequence ID" value="CAF4111946.1"/>
    <property type="molecule type" value="Genomic_DNA"/>
</dbReference>
<dbReference type="CDD" id="cd04301">
    <property type="entry name" value="NAT_SF"/>
    <property type="match status" value="1"/>
</dbReference>